<evidence type="ECO:0000256" key="2">
    <source>
        <dbReference type="SAM" id="MobiDB-lite"/>
    </source>
</evidence>
<feature type="compositionally biased region" description="Polar residues" evidence="2">
    <location>
        <begin position="120"/>
        <end position="129"/>
    </location>
</feature>
<organism evidence="3 4">
    <name type="scientific">Mugilogobius chulae</name>
    <name type="common">yellowstripe goby</name>
    <dbReference type="NCBI Taxonomy" id="88201"/>
    <lineage>
        <taxon>Eukaryota</taxon>
        <taxon>Metazoa</taxon>
        <taxon>Chordata</taxon>
        <taxon>Craniata</taxon>
        <taxon>Vertebrata</taxon>
        <taxon>Euteleostomi</taxon>
        <taxon>Actinopterygii</taxon>
        <taxon>Neopterygii</taxon>
        <taxon>Teleostei</taxon>
        <taxon>Neoteleostei</taxon>
        <taxon>Acanthomorphata</taxon>
        <taxon>Gobiaria</taxon>
        <taxon>Gobiiformes</taxon>
        <taxon>Gobioidei</taxon>
        <taxon>Gobiidae</taxon>
        <taxon>Gobionellinae</taxon>
        <taxon>Mugilogobius</taxon>
    </lineage>
</organism>
<comment type="similarity">
    <text evidence="1">Belongs to the SEC6 family.</text>
</comment>
<dbReference type="PANTHER" id="PTHR21292">
    <property type="entry name" value="EXOCYST COMPLEX COMPONENT SEC6-RELATED"/>
    <property type="match status" value="1"/>
</dbReference>
<evidence type="ECO:0000313" key="4">
    <source>
        <dbReference type="Proteomes" id="UP001460270"/>
    </source>
</evidence>
<feature type="region of interest" description="Disordered" evidence="2">
    <location>
        <begin position="120"/>
        <end position="143"/>
    </location>
</feature>
<proteinExistence type="inferred from homology"/>
<dbReference type="GO" id="GO:0006887">
    <property type="term" value="P:exocytosis"/>
    <property type="evidence" value="ECO:0007669"/>
    <property type="project" value="InterPro"/>
</dbReference>
<name>A0AAW0NNA0_9GOBI</name>
<accession>A0AAW0NNA0</accession>
<dbReference type="GO" id="GO:0000145">
    <property type="term" value="C:exocyst"/>
    <property type="evidence" value="ECO:0007669"/>
    <property type="project" value="InterPro"/>
</dbReference>
<dbReference type="InterPro" id="IPR010326">
    <property type="entry name" value="EXOC3/Sec6"/>
</dbReference>
<protein>
    <submittedName>
        <fullName evidence="3">Uncharacterized protein</fullName>
    </submittedName>
</protein>
<dbReference type="Gene3D" id="1.10.357.70">
    <property type="entry name" value="Exocyst complex component Sec6, C-terminal domain"/>
    <property type="match status" value="1"/>
</dbReference>
<comment type="caution">
    <text evidence="3">The sequence shown here is derived from an EMBL/GenBank/DDBJ whole genome shotgun (WGS) entry which is preliminary data.</text>
</comment>
<dbReference type="GO" id="GO:0051601">
    <property type="term" value="P:exocyst localization"/>
    <property type="evidence" value="ECO:0007669"/>
    <property type="project" value="TreeGrafter"/>
</dbReference>
<dbReference type="GO" id="GO:0000149">
    <property type="term" value="F:SNARE binding"/>
    <property type="evidence" value="ECO:0007669"/>
    <property type="project" value="TreeGrafter"/>
</dbReference>
<dbReference type="EMBL" id="JBBPFD010000012">
    <property type="protein sequence ID" value="KAK7903858.1"/>
    <property type="molecule type" value="Genomic_DNA"/>
</dbReference>
<reference evidence="4" key="1">
    <citation type="submission" date="2024-04" db="EMBL/GenBank/DDBJ databases">
        <title>Salinicola lusitanus LLJ914,a marine bacterium isolated from the Okinawa Trough.</title>
        <authorList>
            <person name="Li J."/>
        </authorList>
    </citation>
    <scope>NUCLEOTIDE SEQUENCE [LARGE SCALE GENOMIC DNA]</scope>
</reference>
<dbReference type="Proteomes" id="UP001460270">
    <property type="component" value="Unassembled WGS sequence"/>
</dbReference>
<gene>
    <name evidence="3" type="ORF">WMY93_016465</name>
</gene>
<dbReference type="AlphaFoldDB" id="A0AAW0NNA0"/>
<evidence type="ECO:0000313" key="3">
    <source>
        <dbReference type="EMBL" id="KAK7903858.1"/>
    </source>
</evidence>
<evidence type="ECO:0000256" key="1">
    <source>
        <dbReference type="ARBA" id="ARBA00009447"/>
    </source>
</evidence>
<dbReference type="Pfam" id="PF06046">
    <property type="entry name" value="Sec6"/>
    <property type="match status" value="1"/>
</dbReference>
<dbReference type="PANTHER" id="PTHR21292:SF4">
    <property type="entry name" value="TUMOR NECROSIS FACTOR ALPHA-INDUCED PROTEIN 2"/>
    <property type="match status" value="1"/>
</dbReference>
<dbReference type="InterPro" id="IPR042532">
    <property type="entry name" value="EXOC3/Sec6_C"/>
</dbReference>
<sequence>MLRERRKEKVREKWMRERKRRVDGRFQLEVCVEYVKRLIRADKLKDAKRQEEAHNSLQRDAELLQQLFCRMGSQEEWLKDVLIKIAELLKLQDLAAVQMHVISMGTSYPDISEKHVSAILNSSPTSVNPTDKRSKRHSGTRSQNLLLRLKLTSPSSHSSPFRTCKV</sequence>
<keyword evidence="4" id="KW-1185">Reference proteome</keyword>